<dbReference type="GeneID" id="26261872"/>
<keyword evidence="6" id="KW-0963">Cytoplasm</keyword>
<evidence type="ECO:0000256" key="6">
    <source>
        <dbReference type="ARBA" id="ARBA00022490"/>
    </source>
</evidence>
<dbReference type="GO" id="GO:0005634">
    <property type="term" value="C:nucleus"/>
    <property type="evidence" value="ECO:0007669"/>
    <property type="project" value="UniProtKB-SubCell"/>
</dbReference>
<evidence type="ECO:0000256" key="4">
    <source>
        <dbReference type="ARBA" id="ARBA00012950"/>
    </source>
</evidence>
<keyword evidence="7" id="KW-0808">Transferase</keyword>
<dbReference type="VEuPathDB" id="MicrosporidiaDB:M896_060010"/>
<dbReference type="CDD" id="cd04301">
    <property type="entry name" value="NAT_SF"/>
    <property type="match status" value="1"/>
</dbReference>
<dbReference type="PANTHER" id="PTHR20531">
    <property type="entry name" value="N-ALPHA-ACETYLTRANSFERASE 40"/>
    <property type="match status" value="1"/>
</dbReference>
<dbReference type="RefSeq" id="XP_014563545.1">
    <property type="nucleotide sequence ID" value="XM_014708059.1"/>
</dbReference>
<evidence type="ECO:0000256" key="5">
    <source>
        <dbReference type="ARBA" id="ARBA00015043"/>
    </source>
</evidence>
<evidence type="ECO:0000256" key="8">
    <source>
        <dbReference type="ARBA" id="ARBA00023242"/>
    </source>
</evidence>
<dbReference type="InterPro" id="IPR039949">
    <property type="entry name" value="NAA40"/>
</dbReference>
<evidence type="ECO:0000256" key="10">
    <source>
        <dbReference type="ARBA" id="ARBA00047821"/>
    </source>
</evidence>
<evidence type="ECO:0000256" key="7">
    <source>
        <dbReference type="ARBA" id="ARBA00022679"/>
    </source>
</evidence>
<comment type="caution">
    <text evidence="13">The sequence shown here is derived from an EMBL/GenBank/DDBJ whole genome shotgun (WGS) entry which is preliminary data.</text>
</comment>
<protein>
    <recommendedName>
        <fullName evidence="5">N-alpha-acetyltransferase 40</fullName>
        <ecNumber evidence="4">2.3.1.257</ecNumber>
    </recommendedName>
</protein>
<evidence type="ECO:0000313" key="13">
    <source>
        <dbReference type="EMBL" id="KHN69503.1"/>
    </source>
</evidence>
<dbReference type="EC" id="2.3.1.257" evidence="4"/>
<organism evidence="13 14">
    <name type="scientific">Ordospora colligata OC4</name>
    <dbReference type="NCBI Taxonomy" id="1354746"/>
    <lineage>
        <taxon>Eukaryota</taxon>
        <taxon>Fungi</taxon>
        <taxon>Fungi incertae sedis</taxon>
        <taxon>Microsporidia</taxon>
        <taxon>Ordosporidae</taxon>
        <taxon>Ordospora</taxon>
    </lineage>
</organism>
<dbReference type="STRING" id="1354746.A0A0B2UJH6"/>
<evidence type="ECO:0000256" key="2">
    <source>
        <dbReference type="ARBA" id="ARBA00004496"/>
    </source>
</evidence>
<sequence length="208" mass="24730">MYYRIARMDKLAKDILEWALELTVNDIIPYSTCNLLKVSKKRVLCNRKNNIFVCFATQSHSSTEQFLVNDERNILNDEQFLVNNEQHRVFHKHSRSHYESYSTPVGFIMFRFTKTVMYVFELHVAQSHRSLGIGSMLLLQSIQEYADKISRIILYVHKKNIRAQAFYSRNGFIINRTYKNQLFHEMVFNNLQKQYKHQQSSNCNSTTQ</sequence>
<dbReference type="PROSITE" id="PS51186">
    <property type="entry name" value="GNAT"/>
    <property type="match status" value="1"/>
</dbReference>
<dbReference type="InterPro" id="IPR000182">
    <property type="entry name" value="GNAT_dom"/>
</dbReference>
<proteinExistence type="inferred from homology"/>
<dbReference type="AlphaFoldDB" id="A0A0B2UJH6"/>
<dbReference type="GO" id="GO:0005737">
    <property type="term" value="C:cytoplasm"/>
    <property type="evidence" value="ECO:0007669"/>
    <property type="project" value="UniProtKB-SubCell"/>
</dbReference>
<evidence type="ECO:0000256" key="11">
    <source>
        <dbReference type="ARBA" id="ARBA00049524"/>
    </source>
</evidence>
<evidence type="ECO:0000256" key="9">
    <source>
        <dbReference type="ARBA" id="ARBA00023315"/>
    </source>
</evidence>
<dbReference type="EMBL" id="JOKQ01000006">
    <property type="protein sequence ID" value="KHN69503.1"/>
    <property type="molecule type" value="Genomic_DNA"/>
</dbReference>
<evidence type="ECO:0000259" key="12">
    <source>
        <dbReference type="PROSITE" id="PS51186"/>
    </source>
</evidence>
<comment type="similarity">
    <text evidence="3">Belongs to the acetyltransferase family. NAA40 subfamily.</text>
</comment>
<dbReference type="Pfam" id="PF00583">
    <property type="entry name" value="Acetyltransf_1"/>
    <property type="match status" value="1"/>
</dbReference>
<comment type="catalytic activity">
    <reaction evidence="11">
        <text>N-terminal L-seryl-[histone H4] + acetyl-CoA = N-terminal N(alpha)-acetyl-L-seryl-[histone H4] + CoA + H(+)</text>
        <dbReference type="Rhea" id="RHEA:50596"/>
        <dbReference type="Rhea" id="RHEA-COMP:12740"/>
        <dbReference type="Rhea" id="RHEA-COMP:12743"/>
        <dbReference type="ChEBI" id="CHEBI:15378"/>
        <dbReference type="ChEBI" id="CHEBI:57287"/>
        <dbReference type="ChEBI" id="CHEBI:57288"/>
        <dbReference type="ChEBI" id="CHEBI:64738"/>
        <dbReference type="ChEBI" id="CHEBI:83690"/>
        <dbReference type="EC" id="2.3.1.257"/>
    </reaction>
</comment>
<feature type="domain" description="N-acetyltransferase" evidence="12">
    <location>
        <begin position="103"/>
        <end position="191"/>
    </location>
</feature>
<evidence type="ECO:0000256" key="1">
    <source>
        <dbReference type="ARBA" id="ARBA00004123"/>
    </source>
</evidence>
<dbReference type="OrthoDB" id="424551at2759"/>
<dbReference type="HOGENOM" id="CLU_1321247_0_0_1"/>
<dbReference type="InParanoid" id="A0A0B2UJH6"/>
<dbReference type="Gene3D" id="3.40.630.30">
    <property type="match status" value="1"/>
</dbReference>
<evidence type="ECO:0000313" key="14">
    <source>
        <dbReference type="Proteomes" id="UP000031056"/>
    </source>
</evidence>
<gene>
    <name evidence="13" type="ORF">M896_060010</name>
</gene>
<dbReference type="GO" id="GO:1990189">
    <property type="term" value="F:protein N-terminal-serine acetyltransferase activity"/>
    <property type="evidence" value="ECO:0007669"/>
    <property type="project" value="UniProtKB-EC"/>
</dbReference>
<evidence type="ECO:0000256" key="3">
    <source>
        <dbReference type="ARBA" id="ARBA00008870"/>
    </source>
</evidence>
<dbReference type="SUPFAM" id="SSF55729">
    <property type="entry name" value="Acyl-CoA N-acyltransferases (Nat)"/>
    <property type="match status" value="1"/>
</dbReference>
<dbReference type="GO" id="GO:0010485">
    <property type="term" value="F:histone H4 acetyltransferase activity"/>
    <property type="evidence" value="ECO:0007669"/>
    <property type="project" value="InterPro"/>
</dbReference>
<dbReference type="Proteomes" id="UP000031056">
    <property type="component" value="Unassembled WGS sequence"/>
</dbReference>
<keyword evidence="14" id="KW-1185">Reference proteome</keyword>
<dbReference type="PANTHER" id="PTHR20531:SF1">
    <property type="entry name" value="N-ALPHA-ACETYLTRANSFERASE 40"/>
    <property type="match status" value="1"/>
</dbReference>
<comment type="catalytic activity">
    <reaction evidence="10">
        <text>N-terminal L-seryl-[histone H2A] + acetyl-CoA = N-terminal N(alpha)-acetyl-L-seryl-[histone H2A] + CoA + H(+)</text>
        <dbReference type="Rhea" id="RHEA:50600"/>
        <dbReference type="Rhea" id="RHEA-COMP:12742"/>
        <dbReference type="Rhea" id="RHEA-COMP:12744"/>
        <dbReference type="ChEBI" id="CHEBI:15378"/>
        <dbReference type="ChEBI" id="CHEBI:57287"/>
        <dbReference type="ChEBI" id="CHEBI:57288"/>
        <dbReference type="ChEBI" id="CHEBI:64738"/>
        <dbReference type="ChEBI" id="CHEBI:83690"/>
        <dbReference type="EC" id="2.3.1.257"/>
    </reaction>
</comment>
<accession>A0A0B2UJH6</accession>
<keyword evidence="8" id="KW-0539">Nucleus</keyword>
<reference evidence="13 14" key="1">
    <citation type="journal article" date="2014" name="MBio">
        <title>The Ordospora colligata genome; evolution of extreme reduction in microsporidia and host-to-parasite horizontal gene transfer.</title>
        <authorList>
            <person name="Pombert J.-F."/>
            <person name="Haag K.L."/>
            <person name="Beidas S."/>
            <person name="Ebert D."/>
            <person name="Keeling P.J."/>
        </authorList>
    </citation>
    <scope>NUCLEOTIDE SEQUENCE [LARGE SCALE GENOMIC DNA]</scope>
    <source>
        <strain evidence="13 14">OC4</strain>
    </source>
</reference>
<name>A0A0B2UJH6_9MICR</name>
<keyword evidence="9" id="KW-0012">Acyltransferase</keyword>
<dbReference type="GO" id="GO:0043998">
    <property type="term" value="F:histone H2A acetyltransferase activity"/>
    <property type="evidence" value="ECO:0007669"/>
    <property type="project" value="InterPro"/>
</dbReference>
<comment type="subcellular location">
    <subcellularLocation>
        <location evidence="2">Cytoplasm</location>
    </subcellularLocation>
    <subcellularLocation>
        <location evidence="1">Nucleus</location>
    </subcellularLocation>
</comment>
<dbReference type="InterPro" id="IPR016181">
    <property type="entry name" value="Acyl_CoA_acyltransferase"/>
</dbReference>